<sequence length="1008" mass="110561">MFYLALPPVPPIISISLQSHQFAEKTLIQKLVSTQNSKNTVAVDSVNIDHPTFTNPQNLDLPSDNTEIQNSHLEISSIDNENYELDILFANNQAFSSENISHHLSDIIYLLDIVSFSNSSVQNVNSTNLQTVNEQPQSLISNSTNSLSTHQKSVTEIKSVRNGTSESEKIDSTNLVQNIKDVGGTFLVGVIINRQEVGSLEIRLDGDTILVPLVEFAELTDIKIENLDSKTLINTPLGVVEISSNSLRKIDGVTYISDALIKEKIATPIEFKAADLALNVNLPWRQGGQTSGQTAADLKPEALPPSNTVSSLRQELYFYRNSGDNSLRSSTLLGGRLGGGSWRVRLNNSFESAPYLSEYFYYKRQGQFLYQVGQQQVGINPLLSGINLTGVQLGFTNIPVDKFSQNNSAAELLPRRSQPSQSFRGEAPPASLVQLRVAGTVVAQQQVGLNGKYEFADIRLPANNSNLVELLVYDRNNLDVPVEIRSLTLNTSDLLLPTGGNVQLVGLGFNGNLIQNTLFDDFDGDKGNPVGFYQFRQGLSENLTFEGGVQLVPDTVQAEAGFVWRLADPVILATSLGTSRGQLGYLTDLNIDFGDFEIVGNSQLFPDGYYSNNQSRDRYNHSLETNYRINNRFRLGFIARSYQDGGNSSNYILPTFSMSPFSRFSLSGRPDFEGRYLFNAFYYPTTATRLSFSTFGDIYTSNFTQKLNRQYQLSLGGEFGGDLDSRYTATLNYNALKLGGLNWRLGFAYSDGDVGPIVGADMQILPGLHARVDYQGIPSRTRSLIQGIGDERLTISLISDLSFAGGNVTPARFSGLGRERGAIAGKIVIEGENKDFDLDGAIIRVTNTRNGKISAIKTDSFGSFFVGNLQEGIYVVNIDPDQLPVELSTLKNTIVAEVASSAVTRLNFPVREEYGMAGKITDAAGQPVAEVKVELIGADGKTVTSGMTDEFGFYRFDNVPVGKYTIQVPSQDATTPSDNLPKRVVQIKNEFVFDQNLQLPISAAAKKK</sequence>
<evidence type="ECO:0000313" key="4">
    <source>
        <dbReference type="EMBL" id="PLZ99747.1"/>
    </source>
</evidence>
<evidence type="ECO:0000256" key="1">
    <source>
        <dbReference type="ARBA" id="ARBA00007257"/>
    </source>
</evidence>
<organism evidence="4 5">
    <name type="scientific">Fischerella thermalis CCMEE 5268</name>
    <dbReference type="NCBI Taxonomy" id="2019662"/>
    <lineage>
        <taxon>Bacteria</taxon>
        <taxon>Bacillati</taxon>
        <taxon>Cyanobacteriota</taxon>
        <taxon>Cyanophyceae</taxon>
        <taxon>Nostocales</taxon>
        <taxon>Hapalosiphonaceae</taxon>
        <taxon>Fischerella</taxon>
    </lineage>
</organism>
<dbReference type="InterPro" id="IPR013783">
    <property type="entry name" value="Ig-like_fold"/>
</dbReference>
<keyword evidence="2" id="KW-0964">Secreted</keyword>
<keyword evidence="3" id="KW-0732">Signal</keyword>
<evidence type="ECO:0000313" key="5">
    <source>
        <dbReference type="Proteomes" id="UP000235025"/>
    </source>
</evidence>
<comment type="similarity">
    <text evidence="1">Belongs to the serine-aspartate repeat-containing protein (SDr) family.</text>
</comment>
<dbReference type="Pfam" id="PF13620">
    <property type="entry name" value="CarboxypepD_reg"/>
    <property type="match status" value="1"/>
</dbReference>
<protein>
    <submittedName>
        <fullName evidence="4">Cna B-type</fullName>
    </submittedName>
</protein>
<reference evidence="4 5" key="1">
    <citation type="submission" date="2017-07" db="EMBL/GenBank/DDBJ databases">
        <title>Genomes of Fischerella (Mastigocladus) sp. strains.</title>
        <authorList>
            <person name="Miller S.R."/>
        </authorList>
    </citation>
    <scope>NUCLEOTIDE SEQUENCE [LARGE SCALE GENOMIC DNA]</scope>
    <source>
        <strain evidence="4 5">CCMEE 5268</strain>
    </source>
</reference>
<dbReference type="SUPFAM" id="SSF49478">
    <property type="entry name" value="Cna protein B-type domain"/>
    <property type="match status" value="2"/>
</dbReference>
<comment type="caution">
    <text evidence="4">The sequence shown here is derived from an EMBL/GenBank/DDBJ whole genome shotgun (WGS) entry which is preliminary data.</text>
</comment>
<dbReference type="EMBL" id="NMQA01000061">
    <property type="protein sequence ID" value="PLZ99747.1"/>
    <property type="molecule type" value="Genomic_DNA"/>
</dbReference>
<dbReference type="Proteomes" id="UP000235025">
    <property type="component" value="Unassembled WGS sequence"/>
</dbReference>
<evidence type="ECO:0000256" key="2">
    <source>
        <dbReference type="ARBA" id="ARBA00022525"/>
    </source>
</evidence>
<dbReference type="AlphaFoldDB" id="A0A2N6KJF6"/>
<dbReference type="PANTHER" id="PTHR36108">
    <property type="entry name" value="COLOSSIN-B-RELATED"/>
    <property type="match status" value="1"/>
</dbReference>
<proteinExistence type="inferred from homology"/>
<name>A0A2N6KJF6_9CYAN</name>
<gene>
    <name evidence="4" type="ORF">CEN50_06065</name>
</gene>
<dbReference type="PANTHER" id="PTHR36108:SF13">
    <property type="entry name" value="COLOSSIN-B-RELATED"/>
    <property type="match status" value="1"/>
</dbReference>
<evidence type="ECO:0000256" key="3">
    <source>
        <dbReference type="ARBA" id="ARBA00022729"/>
    </source>
</evidence>
<dbReference type="RefSeq" id="WP_102171883.1">
    <property type="nucleotide sequence ID" value="NZ_NMQA01000061.1"/>
</dbReference>
<dbReference type="Gene3D" id="2.60.40.10">
    <property type="entry name" value="Immunoglobulins"/>
    <property type="match status" value="1"/>
</dbReference>
<accession>A0A2N6KJF6</accession>